<dbReference type="InterPro" id="IPR036388">
    <property type="entry name" value="WH-like_DNA-bd_sf"/>
</dbReference>
<evidence type="ECO:0000256" key="2">
    <source>
        <dbReference type="ARBA" id="ARBA00023125"/>
    </source>
</evidence>
<keyword evidence="1" id="KW-0805">Transcription regulation</keyword>
<reference evidence="6 7" key="1">
    <citation type="journal article" date="2021" name="Res Sq">
        <title>Streptomyces Pimoensis sp. nov., Isolated From the Taklimakan Desert in Xinjiang, China.</title>
        <authorList>
            <person name="Zhang P."/>
            <person name="Luo X."/>
            <person name="Luo X."/>
            <person name="Liu Z."/>
            <person name="Xia Z."/>
            <person name="Wan C."/>
            <person name="zhang L."/>
        </authorList>
    </citation>
    <scope>NUCLEOTIDE SEQUENCE [LARGE SCALE GENOMIC DNA]</scope>
    <source>
        <strain evidence="6 7">TRM75549</strain>
    </source>
</reference>
<feature type="domain" description="HTH luxR-type" evidence="5">
    <location>
        <begin position="65"/>
        <end position="130"/>
    </location>
</feature>
<keyword evidence="2" id="KW-0238">DNA-binding</keyword>
<dbReference type="EMBL" id="JAHWZY010000037">
    <property type="protein sequence ID" value="MEZ3182196.1"/>
    <property type="molecule type" value="Genomic_DNA"/>
</dbReference>
<keyword evidence="3" id="KW-0804">Transcription</keyword>
<organism evidence="6 7">
    <name type="scientific">Streptomyces pimonensis</name>
    <dbReference type="NCBI Taxonomy" id="2860288"/>
    <lineage>
        <taxon>Bacteria</taxon>
        <taxon>Bacillati</taxon>
        <taxon>Actinomycetota</taxon>
        <taxon>Actinomycetes</taxon>
        <taxon>Kitasatosporales</taxon>
        <taxon>Streptomycetaceae</taxon>
        <taxon>Streptomyces</taxon>
    </lineage>
</organism>
<dbReference type="InterPro" id="IPR016032">
    <property type="entry name" value="Sig_transdc_resp-reg_C-effctor"/>
</dbReference>
<proteinExistence type="predicted"/>
<dbReference type="PANTHER" id="PTHR44688">
    <property type="entry name" value="DNA-BINDING TRANSCRIPTIONAL ACTIVATOR DEVR_DOSR"/>
    <property type="match status" value="1"/>
</dbReference>
<evidence type="ECO:0000256" key="1">
    <source>
        <dbReference type="ARBA" id="ARBA00023015"/>
    </source>
</evidence>
<dbReference type="Proteomes" id="UP001567537">
    <property type="component" value="Unassembled WGS sequence"/>
</dbReference>
<evidence type="ECO:0000259" key="5">
    <source>
        <dbReference type="PROSITE" id="PS50043"/>
    </source>
</evidence>
<evidence type="ECO:0000256" key="4">
    <source>
        <dbReference type="SAM" id="MobiDB-lite"/>
    </source>
</evidence>
<evidence type="ECO:0000313" key="7">
    <source>
        <dbReference type="Proteomes" id="UP001567537"/>
    </source>
</evidence>
<sequence>MPRTRHGTKESARPPTSSPVRCDGLQRRPPPPPATVPVRPGSAAVHPGAVNALIHDHRDLAWKGRALPARAVTGREEEILELVAEGRTSQQIAGLLVIGSGTVERHRADLPAELGLKDRLELTRYAVREGLVEP</sequence>
<accession>A0ABV4J5I3</accession>
<gene>
    <name evidence="6" type="ORF">KYY02_27100</name>
</gene>
<evidence type="ECO:0000313" key="6">
    <source>
        <dbReference type="EMBL" id="MEZ3182196.1"/>
    </source>
</evidence>
<dbReference type="InterPro" id="IPR000792">
    <property type="entry name" value="Tscrpt_reg_LuxR_C"/>
</dbReference>
<keyword evidence="7" id="KW-1185">Reference proteome</keyword>
<dbReference type="SMART" id="SM00421">
    <property type="entry name" value="HTH_LUXR"/>
    <property type="match status" value="1"/>
</dbReference>
<dbReference type="Pfam" id="PF00196">
    <property type="entry name" value="GerE"/>
    <property type="match status" value="1"/>
</dbReference>
<feature type="region of interest" description="Disordered" evidence="4">
    <location>
        <begin position="1"/>
        <end position="41"/>
    </location>
</feature>
<dbReference type="PRINTS" id="PR00038">
    <property type="entry name" value="HTHLUXR"/>
</dbReference>
<dbReference type="SUPFAM" id="SSF46894">
    <property type="entry name" value="C-terminal effector domain of the bipartite response regulators"/>
    <property type="match status" value="1"/>
</dbReference>
<comment type="caution">
    <text evidence="6">The sequence shown here is derived from an EMBL/GenBank/DDBJ whole genome shotgun (WGS) entry which is preliminary data.</text>
</comment>
<dbReference type="PANTHER" id="PTHR44688:SF16">
    <property type="entry name" value="DNA-BINDING TRANSCRIPTIONAL ACTIVATOR DEVR_DOSR"/>
    <property type="match status" value="1"/>
</dbReference>
<evidence type="ECO:0000256" key="3">
    <source>
        <dbReference type="ARBA" id="ARBA00023163"/>
    </source>
</evidence>
<protein>
    <submittedName>
        <fullName evidence="6">Helix-turn-helix transcriptional regulator</fullName>
    </submittedName>
</protein>
<dbReference type="Gene3D" id="1.10.10.10">
    <property type="entry name" value="Winged helix-like DNA-binding domain superfamily/Winged helix DNA-binding domain"/>
    <property type="match status" value="1"/>
</dbReference>
<dbReference type="CDD" id="cd06170">
    <property type="entry name" value="LuxR_C_like"/>
    <property type="match status" value="1"/>
</dbReference>
<dbReference type="PROSITE" id="PS50043">
    <property type="entry name" value="HTH_LUXR_2"/>
    <property type="match status" value="1"/>
</dbReference>
<name>A0ABV4J5I3_9ACTN</name>